<reference evidence="2 3" key="1">
    <citation type="journal article" date="2018" name="Nat. Ecol. Evol.">
        <title>Shark genomes provide insights into elasmobranch evolution and the origin of vertebrates.</title>
        <authorList>
            <person name="Hara Y"/>
            <person name="Yamaguchi K"/>
            <person name="Onimaru K"/>
            <person name="Kadota M"/>
            <person name="Koyanagi M"/>
            <person name="Keeley SD"/>
            <person name="Tatsumi K"/>
            <person name="Tanaka K"/>
            <person name="Motone F"/>
            <person name="Kageyama Y"/>
            <person name="Nozu R"/>
            <person name="Adachi N"/>
            <person name="Nishimura O"/>
            <person name="Nakagawa R"/>
            <person name="Tanegashima C"/>
            <person name="Kiyatake I"/>
            <person name="Matsumoto R"/>
            <person name="Murakumo K"/>
            <person name="Nishida K"/>
            <person name="Terakita A"/>
            <person name="Kuratani S"/>
            <person name="Sato K"/>
            <person name="Hyodo S Kuraku.S."/>
        </authorList>
    </citation>
    <scope>NUCLEOTIDE SEQUENCE [LARGE SCALE GENOMIC DNA]</scope>
</reference>
<evidence type="ECO:0000313" key="2">
    <source>
        <dbReference type="EMBL" id="GCC46525.1"/>
    </source>
</evidence>
<name>A0A401TV36_CHIPU</name>
<dbReference type="STRING" id="137246.A0A401TV36"/>
<evidence type="ECO:0000256" key="1">
    <source>
        <dbReference type="SAM" id="MobiDB-lite"/>
    </source>
</evidence>
<evidence type="ECO:0000313" key="3">
    <source>
        <dbReference type="Proteomes" id="UP000287033"/>
    </source>
</evidence>
<keyword evidence="3" id="KW-1185">Reference proteome</keyword>
<feature type="non-terminal residue" evidence="2">
    <location>
        <position position="44"/>
    </location>
</feature>
<protein>
    <submittedName>
        <fullName evidence="2">Uncharacterized protein</fullName>
    </submittedName>
</protein>
<organism evidence="2 3">
    <name type="scientific">Chiloscyllium punctatum</name>
    <name type="common">Brownbanded bambooshark</name>
    <name type="synonym">Hemiscyllium punctatum</name>
    <dbReference type="NCBI Taxonomy" id="137246"/>
    <lineage>
        <taxon>Eukaryota</taxon>
        <taxon>Metazoa</taxon>
        <taxon>Chordata</taxon>
        <taxon>Craniata</taxon>
        <taxon>Vertebrata</taxon>
        <taxon>Chondrichthyes</taxon>
        <taxon>Elasmobranchii</taxon>
        <taxon>Galeomorphii</taxon>
        <taxon>Galeoidea</taxon>
        <taxon>Orectolobiformes</taxon>
        <taxon>Hemiscylliidae</taxon>
        <taxon>Chiloscyllium</taxon>
    </lineage>
</organism>
<comment type="caution">
    <text evidence="2">The sequence shown here is derived from an EMBL/GenBank/DDBJ whole genome shotgun (WGS) entry which is preliminary data.</text>
</comment>
<proteinExistence type="predicted"/>
<sequence>MQPLSSADGSEVVVREKKKAHTPKKEKSVLQGKLTNLAGQIGKA</sequence>
<dbReference type="AlphaFoldDB" id="A0A401TV36"/>
<accession>A0A401TV36</accession>
<gene>
    <name evidence="2" type="ORF">chiPu_0030420</name>
</gene>
<feature type="region of interest" description="Disordered" evidence="1">
    <location>
        <begin position="1"/>
        <end position="31"/>
    </location>
</feature>
<dbReference type="EMBL" id="BEZZ01182454">
    <property type="protein sequence ID" value="GCC46525.1"/>
    <property type="molecule type" value="Genomic_DNA"/>
</dbReference>
<dbReference type="Proteomes" id="UP000287033">
    <property type="component" value="Unassembled WGS sequence"/>
</dbReference>